<proteinExistence type="predicted"/>
<name>A0AAV2TP92_CALDB</name>
<gene>
    <name evidence="2" type="ORF">CDAUBV1_LOCUS13498</name>
</gene>
<organism evidence="2 3">
    <name type="scientific">Calicophoron daubneyi</name>
    <name type="common">Rumen fluke</name>
    <name type="synonym">Paramphistomum daubneyi</name>
    <dbReference type="NCBI Taxonomy" id="300641"/>
    <lineage>
        <taxon>Eukaryota</taxon>
        <taxon>Metazoa</taxon>
        <taxon>Spiralia</taxon>
        <taxon>Lophotrochozoa</taxon>
        <taxon>Platyhelminthes</taxon>
        <taxon>Trematoda</taxon>
        <taxon>Digenea</taxon>
        <taxon>Plagiorchiida</taxon>
        <taxon>Pronocephalata</taxon>
        <taxon>Paramphistomoidea</taxon>
        <taxon>Paramphistomidae</taxon>
        <taxon>Calicophoron</taxon>
    </lineage>
</organism>
<sequence>MTIPMHAQGLLTLNMTPNSTLDDMSSQSSTLSFISSSPASRHSSQETVAMRLLSPSPPPLGKDASIESLNSAPLSGDLNISSFHYLRYSIEGVNNEQSRRRSRHTSEPVCQPMLDSGGPLLRRREQSFNSLSDYLGEASDKEAVPLDVIAIQPMAGVEEMKSQELLCPILSQLQTLPEHSELIEELAATDTQICSESQFELPIKAQVVKIELGLALITDHLCCESTKPLCADTQPVRATVTTVPVTAQFVVKNRQVEVHINTGPTHSAHQSPSVQVSCDDAVVEQIRLDLKNSFEDSTSPSAKSLYGHDDLRSSGCGDVPLKSYVYESDSCNLLSPVIDARTQLHVKLPPSKLSPDEFLRPHSSFVLPPNETPSAYSSPGSLSFLPNRPNRRQTLSAQNTVKKNQLKFPSFARSQTRARQSLSFSFDRSTSVPGICISKTGIECRRTDDVINSSCVYSSLNLSPYSYTEAPFTPHAGAPAHSPAPNRCSSVGQLKFTRSPRTVQNELTQIIEQRSSIFAFTPESDRPDAEIDEELSGSSDFVSPDVNHLASGLSPSSYQGSFIPSVSDNNHGCLFPLPTSPFDADYGRSTFTHVPSSSVPPQSTYITPVTFHSPKPSVLDAPPGSTFSPIPPPVSSQPLGGARKPISKSRQVKPNTLPRRQRRQAKSSVGDHSYVGYVTPSSFNPSTATSWIGSQRMTNSVLTPIGTPTASPATLPVSPGGMVVVGAPTAFVQQHTNLTSPVRAFSTHTLRPASAISVYDDATRADTAFCINQSPYYNPAGTLTSDQELHDIHQFESYPSVQYSVLPPQTSEGGNLSYPVCPTDPHLPINTTLLETSTIQPQTNFAFLSPNSSSIPQFVVQSQSSLIAPPQSSIPCSINSGVFSTLVPLGQSYGTNGPCEFLLEKSMHPLVGPDQPIYGQQQHCPQRECAVSPSPRISLSPPAAFTPTVCSLPTHVSTSIAHLPPPPSVSATTAFVNTPLNIISTGSSTCLGLSISPTSHLRPPSGCYMTPISSLPDESQIDGCAAGIVPANNRSSAVRFPQQLSDCCQPSLMHFPTSTTPIGSSVVGSQQLVLCPQLIIYPPGEAGFPDLTPIPSSPVTGGRMLTSVSGEYGKSQLPPHPFVYPLSSAVATPQSLGWPQTELIPSGHQLPPIAPIHHLMPT</sequence>
<dbReference type="EMBL" id="CAXLJL010000512">
    <property type="protein sequence ID" value="CAL5138681.1"/>
    <property type="molecule type" value="Genomic_DNA"/>
</dbReference>
<accession>A0AAV2TP92</accession>
<protein>
    <submittedName>
        <fullName evidence="2">Uncharacterized protein</fullName>
    </submittedName>
</protein>
<evidence type="ECO:0000313" key="2">
    <source>
        <dbReference type="EMBL" id="CAL5138681.1"/>
    </source>
</evidence>
<dbReference type="Proteomes" id="UP001497525">
    <property type="component" value="Unassembled WGS sequence"/>
</dbReference>
<feature type="region of interest" description="Disordered" evidence="1">
    <location>
        <begin position="21"/>
        <end position="47"/>
    </location>
</feature>
<comment type="caution">
    <text evidence="2">The sequence shown here is derived from an EMBL/GenBank/DDBJ whole genome shotgun (WGS) entry which is preliminary data.</text>
</comment>
<feature type="compositionally biased region" description="Low complexity" evidence="1">
    <location>
        <begin position="25"/>
        <end position="40"/>
    </location>
</feature>
<dbReference type="AlphaFoldDB" id="A0AAV2TP92"/>
<reference evidence="2" key="1">
    <citation type="submission" date="2024-06" db="EMBL/GenBank/DDBJ databases">
        <authorList>
            <person name="Liu X."/>
            <person name="Lenzi L."/>
            <person name="Haldenby T S."/>
            <person name="Uol C."/>
        </authorList>
    </citation>
    <scope>NUCLEOTIDE SEQUENCE</scope>
</reference>
<feature type="region of interest" description="Disordered" evidence="1">
    <location>
        <begin position="620"/>
        <end position="671"/>
    </location>
</feature>
<evidence type="ECO:0000313" key="3">
    <source>
        <dbReference type="Proteomes" id="UP001497525"/>
    </source>
</evidence>
<evidence type="ECO:0000256" key="1">
    <source>
        <dbReference type="SAM" id="MobiDB-lite"/>
    </source>
</evidence>